<keyword evidence="7 11" id="KW-0238">DNA-binding</keyword>
<keyword evidence="6" id="KW-0221">Differentiation</keyword>
<evidence type="ECO:0000256" key="6">
    <source>
        <dbReference type="ARBA" id="ARBA00022782"/>
    </source>
</evidence>
<evidence type="ECO:0000256" key="1">
    <source>
        <dbReference type="ARBA" id="ARBA00004123"/>
    </source>
</evidence>
<evidence type="ECO:0000256" key="9">
    <source>
        <dbReference type="ARBA" id="ARBA00023242"/>
    </source>
</evidence>
<comment type="similarity">
    <text evidence="3">Belongs to the maelstrom family.</text>
</comment>
<feature type="compositionally biased region" description="Low complexity" evidence="12">
    <location>
        <begin position="500"/>
        <end position="513"/>
    </location>
</feature>
<dbReference type="InterPro" id="IPR036910">
    <property type="entry name" value="HMG_box_dom_sf"/>
</dbReference>
<dbReference type="SUPFAM" id="SSF53098">
    <property type="entry name" value="Ribonuclease H-like"/>
    <property type="match status" value="1"/>
</dbReference>
<dbReference type="AlphaFoldDB" id="A0A023FTL8"/>
<dbReference type="PANTHER" id="PTHR21358:SF4">
    <property type="entry name" value="PROTEIN MAELSTROM HOMOLOG"/>
    <property type="match status" value="1"/>
</dbReference>
<proteinExistence type="evidence at transcript level"/>
<reference evidence="14" key="1">
    <citation type="submission" date="2014-03" db="EMBL/GenBank/DDBJ databases">
        <title>The sialotranscriptome of Amblyomma triste, Amblyomma parvum and Amblyomma cajennense ticks, uncovered by 454-based RNA-seq.</title>
        <authorList>
            <person name="Garcia G.R."/>
            <person name="Gardinassi L.G."/>
            <person name="Ribeiro J.M."/>
            <person name="Anatrielo E."/>
            <person name="Ferreira B.R."/>
            <person name="Moreira H.N."/>
            <person name="Mafra C."/>
            <person name="Olegario M.M."/>
            <person name="Szabo P.J."/>
            <person name="Miranda-Santos I.K."/>
            <person name="Maruyama S.R."/>
        </authorList>
    </citation>
    <scope>NUCLEOTIDE SEQUENCE</scope>
    <source>
        <strain evidence="14">Araguapaz</strain>
        <tissue evidence="14">Salivary glands</tissue>
    </source>
</reference>
<dbReference type="InterPro" id="IPR012337">
    <property type="entry name" value="RNaseH-like_sf"/>
</dbReference>
<dbReference type="GO" id="GO:0034587">
    <property type="term" value="P:piRNA processing"/>
    <property type="evidence" value="ECO:0007669"/>
    <property type="project" value="TreeGrafter"/>
</dbReference>
<dbReference type="GO" id="GO:0007140">
    <property type="term" value="P:male meiotic nuclear division"/>
    <property type="evidence" value="ECO:0007669"/>
    <property type="project" value="TreeGrafter"/>
</dbReference>
<evidence type="ECO:0000259" key="13">
    <source>
        <dbReference type="PROSITE" id="PS50118"/>
    </source>
</evidence>
<dbReference type="EMBL" id="GBBL01002521">
    <property type="protein sequence ID" value="JAC24799.1"/>
    <property type="molecule type" value="mRNA"/>
</dbReference>
<keyword evidence="5" id="KW-0963">Cytoplasm</keyword>
<evidence type="ECO:0000256" key="11">
    <source>
        <dbReference type="PROSITE-ProRule" id="PRU00267"/>
    </source>
</evidence>
<accession>A0A023FTL8</accession>
<keyword evidence="4" id="KW-0217">Developmental protein</keyword>
<evidence type="ECO:0000313" key="14">
    <source>
        <dbReference type="EMBL" id="JAC24799.1"/>
    </source>
</evidence>
<dbReference type="SUPFAM" id="SSF47095">
    <property type="entry name" value="HMG-box"/>
    <property type="match status" value="1"/>
</dbReference>
<evidence type="ECO:0000256" key="7">
    <source>
        <dbReference type="ARBA" id="ARBA00023125"/>
    </source>
</evidence>
<feature type="region of interest" description="Disordered" evidence="12">
    <location>
        <begin position="342"/>
        <end position="388"/>
    </location>
</feature>
<dbReference type="Pfam" id="PF13017">
    <property type="entry name" value="Maelstrom"/>
    <property type="match status" value="1"/>
</dbReference>
<dbReference type="PANTHER" id="PTHR21358">
    <property type="entry name" value="PROTEIN MAELSTROM HOMOLOG"/>
    <property type="match status" value="1"/>
</dbReference>
<sequence length="532" mass="59477">MAPKKKGPFFFLMREIQNTRRQRNLPCALEDVREEAGEKWQRMTERERAVYEDMANEYREKGRGSLYNKFTSDGRCIALVLKEEDERAQMQRNMVTSIQQYVDDMGPIERVKEWPLYIVSTNILCEANGIYYPLEIAVIEYTIKLGFIRAFHRFINPGKIPLGFASAAIDHSENTHGIPIRNFEEGITDYKQFVQELFAFLHVTIGDQCPPMFTMQDHIPQAEGCLRWIEEAANIAIDVQIWDILPLLRKLRSAAGNEISQGEAETILNSAMFDYDMKSLCLYHFEIDNRHCALGESRRIGYKISNALLHAYKIENVIQYQHLPPRYDPSLNFEIRQMNVKPTRPGLGKRLQPQAGGGDEGSSKQRDNYVSPPLPREVRHPEDYYGEQTGPTVVAASARFGATSTDTNNCAVDDEFPSLCESMNNLQRPSYGASGGGMFSHDNSKTANMSSGSSQHGGARPKSGMSSRLAAQFPEQASTSPAVQGIGRGGVVPEGSAEGPQIPRQPRAPPAYISLRKPGGDPSTKGLGRGTF</sequence>
<organism evidence="14">
    <name type="scientific">Amblyomma parvum</name>
    <name type="common">South American tick</name>
    <dbReference type="NCBI Taxonomy" id="251391"/>
    <lineage>
        <taxon>Eukaryota</taxon>
        <taxon>Metazoa</taxon>
        <taxon>Ecdysozoa</taxon>
        <taxon>Arthropoda</taxon>
        <taxon>Chelicerata</taxon>
        <taxon>Arachnida</taxon>
        <taxon>Acari</taxon>
        <taxon>Parasitiformes</taxon>
        <taxon>Ixodida</taxon>
        <taxon>Ixodoidea</taxon>
        <taxon>Ixodidae</taxon>
        <taxon>Amblyomminae</taxon>
        <taxon>Amblyomma</taxon>
    </lineage>
</organism>
<feature type="region of interest" description="Disordered" evidence="12">
    <location>
        <begin position="431"/>
        <end position="532"/>
    </location>
</feature>
<dbReference type="GO" id="GO:0043565">
    <property type="term" value="F:sequence-specific DNA binding"/>
    <property type="evidence" value="ECO:0007669"/>
    <property type="project" value="TreeGrafter"/>
</dbReference>
<dbReference type="GO" id="GO:0060964">
    <property type="term" value="P:regulation of miRNA-mediated gene silencing"/>
    <property type="evidence" value="ECO:0007669"/>
    <property type="project" value="InterPro"/>
</dbReference>
<comment type="subcellular location">
    <subcellularLocation>
        <location evidence="2">Cytoplasm</location>
    </subcellularLocation>
    <subcellularLocation>
        <location evidence="1">Nucleus</location>
    </subcellularLocation>
</comment>
<dbReference type="GO" id="GO:0045892">
    <property type="term" value="P:negative regulation of DNA-templated transcription"/>
    <property type="evidence" value="ECO:0007669"/>
    <property type="project" value="TreeGrafter"/>
</dbReference>
<dbReference type="PROSITE" id="PS50118">
    <property type="entry name" value="HMG_BOX_2"/>
    <property type="match status" value="1"/>
</dbReference>
<keyword evidence="9 11" id="KW-0539">Nucleus</keyword>
<protein>
    <submittedName>
        <fullName evidence="14">Putative maelstrom protein</fullName>
    </submittedName>
</protein>
<evidence type="ECO:0000256" key="4">
    <source>
        <dbReference type="ARBA" id="ARBA00022473"/>
    </source>
</evidence>
<dbReference type="InterPro" id="IPR009071">
    <property type="entry name" value="HMG_box_dom"/>
</dbReference>
<dbReference type="Gene3D" id="1.10.30.10">
    <property type="entry name" value="High mobility group box domain"/>
    <property type="match status" value="1"/>
</dbReference>
<dbReference type="GO" id="GO:0007283">
    <property type="term" value="P:spermatogenesis"/>
    <property type="evidence" value="ECO:0007669"/>
    <property type="project" value="TreeGrafter"/>
</dbReference>
<evidence type="ECO:0000256" key="5">
    <source>
        <dbReference type="ARBA" id="ARBA00022490"/>
    </source>
</evidence>
<feature type="domain" description="HMG box" evidence="13">
    <location>
        <begin position="3"/>
        <end position="61"/>
    </location>
</feature>
<feature type="DNA-binding region" description="HMG box" evidence="11">
    <location>
        <begin position="3"/>
        <end position="61"/>
    </location>
</feature>
<dbReference type="GO" id="GO:0005634">
    <property type="term" value="C:nucleus"/>
    <property type="evidence" value="ECO:0007669"/>
    <property type="project" value="UniProtKB-SubCell"/>
</dbReference>
<feature type="compositionally biased region" description="Polar residues" evidence="12">
    <location>
        <begin position="445"/>
        <end position="456"/>
    </location>
</feature>
<dbReference type="InterPro" id="IPR024970">
    <property type="entry name" value="Maelstrom"/>
</dbReference>
<evidence type="ECO:0000256" key="12">
    <source>
        <dbReference type="SAM" id="MobiDB-lite"/>
    </source>
</evidence>
<evidence type="ECO:0000256" key="8">
    <source>
        <dbReference type="ARBA" id="ARBA00023158"/>
    </source>
</evidence>
<keyword evidence="8" id="KW-0943">RNA-mediated gene silencing</keyword>
<dbReference type="GO" id="GO:0043186">
    <property type="term" value="C:P granule"/>
    <property type="evidence" value="ECO:0007669"/>
    <property type="project" value="TreeGrafter"/>
</dbReference>
<dbReference type="Pfam" id="PF09011">
    <property type="entry name" value="HMG_box_2"/>
    <property type="match status" value="1"/>
</dbReference>
<evidence type="ECO:0000256" key="10">
    <source>
        <dbReference type="ARBA" id="ARBA00023254"/>
    </source>
</evidence>
<evidence type="ECO:0000256" key="3">
    <source>
        <dbReference type="ARBA" id="ARBA00007057"/>
    </source>
</evidence>
<name>A0A023FTL8_AMBPA</name>
<dbReference type="InterPro" id="IPR039259">
    <property type="entry name" value="Protein_maelstrom"/>
</dbReference>
<evidence type="ECO:0000256" key="2">
    <source>
        <dbReference type="ARBA" id="ARBA00004496"/>
    </source>
</evidence>
<keyword evidence="10" id="KW-0469">Meiosis</keyword>
<dbReference type="GO" id="GO:0030154">
    <property type="term" value="P:cell differentiation"/>
    <property type="evidence" value="ECO:0007669"/>
    <property type="project" value="UniProtKB-KW"/>
</dbReference>